<dbReference type="Pfam" id="PF00535">
    <property type="entry name" value="Glycos_transf_2"/>
    <property type="match status" value="1"/>
</dbReference>
<organism evidence="3 4">
    <name type="scientific">Caballeronia catudaia</name>
    <dbReference type="NCBI Taxonomy" id="1777136"/>
    <lineage>
        <taxon>Bacteria</taxon>
        <taxon>Pseudomonadati</taxon>
        <taxon>Pseudomonadota</taxon>
        <taxon>Betaproteobacteria</taxon>
        <taxon>Burkholderiales</taxon>
        <taxon>Burkholderiaceae</taxon>
        <taxon>Caballeronia</taxon>
    </lineage>
</organism>
<dbReference type="EMBL" id="FCOF02000002">
    <property type="protein sequence ID" value="SAK44049.1"/>
    <property type="molecule type" value="Genomic_DNA"/>
</dbReference>
<proteinExistence type="predicted"/>
<dbReference type="SUPFAM" id="SSF53756">
    <property type="entry name" value="UDP-Glycosyltransferase/glycogen phosphorylase"/>
    <property type="match status" value="1"/>
</dbReference>
<dbReference type="GO" id="GO:0044010">
    <property type="term" value="P:single-species biofilm formation"/>
    <property type="evidence" value="ECO:0007669"/>
    <property type="project" value="TreeGrafter"/>
</dbReference>
<evidence type="ECO:0000313" key="3">
    <source>
        <dbReference type="EMBL" id="SAK44049.1"/>
    </source>
</evidence>
<dbReference type="Gene3D" id="3.90.550.10">
    <property type="entry name" value="Spore Coat Polysaccharide Biosynthesis Protein SpsA, Chain A"/>
    <property type="match status" value="1"/>
</dbReference>
<keyword evidence="3" id="KW-0808">Transferase</keyword>
<dbReference type="InterPro" id="IPR050834">
    <property type="entry name" value="Glycosyltransf_2"/>
</dbReference>
<accession>A0A157ZF36</accession>
<dbReference type="SUPFAM" id="SSF53335">
    <property type="entry name" value="S-adenosyl-L-methionine-dependent methyltransferases"/>
    <property type="match status" value="1"/>
</dbReference>
<sequence>MQCRTCSLGVAEGVRTKAAPSESVKRSEWIERLLALVGGPVRRGDNAAAGADAVAGLTSIGASCTRSPANADLEGTRRDLDGGGQIVDEAQPVTKETDSGNDGGIIVSTGVLEHADEFGAAFGRLVDSIRPDGIALLSLATLPVLKEHRPAPLQRFYPTTACLQRIAAERGCQLIHAELPQDRYLPAFVGFLTANSDYVGRLRSVFDKLLSTNAENLRREERLARLHFNANHLRHADSQFVDDLAHVHQAEISRELLENAARLWASDLHLLRDNAAQIESLKTSRDEQSDRALRWEQSWRKKSEQLEAQTGRLAAKLDVAVRDGKLNVAQANRAVVYEMQRSSLLEARANGAELRAIQAEQRLLAVFGEYEAMRNSSFWRLTAPLRNILIRHPQIARRARQFARVMWWTAKLKLRANLREVKRRRLAFAEEQAAAARLSARGDLPAVKLLPVENFSPELQSEVRGLAWPPERPLVSVVIPCFNYGHLVREAIASVEAQTFQDIEIIVVEGGSTDAQSRQYFESLIEGASDRVRVLLQDKAQRAGANRNYGISQARGKYVCCLDADDRLAPTFLEKAVFLLEYYGYDVVSPGMKYFGERSDVFAPIEQPDLGNLLKANSVLTCSVYSRSLWKAAGGFRDSDPQYGHIHEDWLFWTRLAALGARFFNFREPLLLYRTHGETLSRGSSVIDNETQARYVSEFNADVLSPDALAASRQRSLQDRRAPRPLDNLLRKAMADDQRPAIVLTVPCLILGGAERLLSKIVGHLAGQGWRIIIVSTVPVDAIHGDTTDWFQPYTSEIYHLPRFLPQDRWKDFVDYLFATRHVSVLWNAGSIFFYDYLPALTQRFPGLKVTDLLFNTVGHTANNRRYANVIDLHFVENDEARQWLIEAGEAPERIKLIPSGVDLDAFRPATKDRVLIRELGAPESAVLVAFSGRWAEEKDPLAVVEIAKRMPADLPVTFIMLGAGALENAVRDAAQNAGLAPERLIIVGPVDDVKRYMAACDVLLVPSRVDGRPNAVMEALASGAAVVASRVGGLPEMVEEGVTGYLCEPGDYAAFANRVHELAMNPRLLGEFKRKARSYAEQRLDMHVMLDAYAAAFHGLLTDVQFRTGMPSASDLEG</sequence>
<dbReference type="AlphaFoldDB" id="A0A157ZF36"/>
<dbReference type="InterPro" id="IPR001173">
    <property type="entry name" value="Glyco_trans_2-like"/>
</dbReference>
<dbReference type="PANTHER" id="PTHR43685:SF2">
    <property type="entry name" value="GLYCOSYLTRANSFERASE 2-LIKE DOMAIN-CONTAINING PROTEIN"/>
    <property type="match status" value="1"/>
</dbReference>
<dbReference type="Gene3D" id="3.40.50.2000">
    <property type="entry name" value="Glycogen Phosphorylase B"/>
    <property type="match status" value="2"/>
</dbReference>
<dbReference type="SUPFAM" id="SSF53448">
    <property type="entry name" value="Nucleotide-diphospho-sugar transferases"/>
    <property type="match status" value="1"/>
</dbReference>
<comment type="caution">
    <text evidence="3">The sequence shown here is derived from an EMBL/GenBank/DDBJ whole genome shotgun (WGS) entry which is preliminary data.</text>
</comment>
<feature type="domain" description="Glycosyltransferase 2-like" evidence="2">
    <location>
        <begin position="476"/>
        <end position="606"/>
    </location>
</feature>
<dbReference type="Pfam" id="PF13692">
    <property type="entry name" value="Glyco_trans_1_4"/>
    <property type="match status" value="1"/>
</dbReference>
<keyword evidence="4" id="KW-1185">Reference proteome</keyword>
<reference evidence="3" key="1">
    <citation type="submission" date="2016-01" db="EMBL/GenBank/DDBJ databases">
        <authorList>
            <person name="Peeters C."/>
        </authorList>
    </citation>
    <scope>NUCLEOTIDE SEQUENCE [LARGE SCALE GENOMIC DNA]</scope>
    <source>
        <strain evidence="3">LMG 29318</strain>
    </source>
</reference>
<dbReference type="PANTHER" id="PTHR43685">
    <property type="entry name" value="GLYCOSYLTRANSFERASE"/>
    <property type="match status" value="1"/>
</dbReference>
<dbReference type="GO" id="GO:0016740">
    <property type="term" value="F:transferase activity"/>
    <property type="evidence" value="ECO:0007669"/>
    <property type="project" value="UniProtKB-KW"/>
</dbReference>
<evidence type="ECO:0000313" key="4">
    <source>
        <dbReference type="Proteomes" id="UP000054870"/>
    </source>
</evidence>
<protein>
    <submittedName>
        <fullName evidence="3">Glycosyl transferase family 2</fullName>
    </submittedName>
</protein>
<evidence type="ECO:0000256" key="1">
    <source>
        <dbReference type="SAM" id="MobiDB-lite"/>
    </source>
</evidence>
<dbReference type="InterPro" id="IPR029044">
    <property type="entry name" value="Nucleotide-diphossugar_trans"/>
</dbReference>
<evidence type="ECO:0000259" key="2">
    <source>
        <dbReference type="Pfam" id="PF00535"/>
    </source>
</evidence>
<feature type="region of interest" description="Disordered" evidence="1">
    <location>
        <begin position="68"/>
        <end position="102"/>
    </location>
</feature>
<dbReference type="Proteomes" id="UP000054870">
    <property type="component" value="Unassembled WGS sequence"/>
</dbReference>
<dbReference type="InterPro" id="IPR029063">
    <property type="entry name" value="SAM-dependent_MTases_sf"/>
</dbReference>
<name>A0A157ZF36_9BURK</name>
<gene>
    <name evidence="3" type="ORF">AWB75_00645</name>
</gene>